<evidence type="ECO:0000256" key="4">
    <source>
        <dbReference type="ARBA" id="ARBA00022898"/>
    </source>
</evidence>
<keyword evidence="2 6" id="KW-0032">Aminotransferase</keyword>
<dbReference type="InterPro" id="IPR015421">
    <property type="entry name" value="PyrdxlP-dep_Trfase_major"/>
</dbReference>
<keyword evidence="4" id="KW-0663">Pyridoxal phosphate</keyword>
<gene>
    <name evidence="6" type="primary">Aadat-004</name>
</gene>
<keyword evidence="3 6" id="KW-0808">Transferase</keyword>
<proteinExistence type="evidence at transcript level"/>
<name>A0A6F9D4N2_9ASCI</name>
<accession>A0A6F9D4N2</accession>
<dbReference type="AlphaFoldDB" id="A0A6F9D4N2"/>
<comment type="cofactor">
    <cofactor evidence="1">
        <name>pyridoxal 5'-phosphate</name>
        <dbReference type="ChEBI" id="CHEBI:597326"/>
    </cofactor>
</comment>
<dbReference type="GO" id="GO:0030170">
    <property type="term" value="F:pyridoxal phosphate binding"/>
    <property type="evidence" value="ECO:0007669"/>
    <property type="project" value="InterPro"/>
</dbReference>
<sequence>MGAMHLLFRLTVETDDVVLLEEFSFGGTKKNMRLCGGELVGLKMDEQGIRTDDLKDALTRWQQRVSVASGRKLRKPRLLYTVPTGHNPTGVTTSFERKKEIYKIAQEHDLLIIEDDPYFYLQYSEDFVPSYQSLDTDGRVIRLDSMSKLAAPGFRVGWVTGPDAIIREIVAAQTCCSISISSLTELAIMKLFDHWGMDGFHQHINYLRDFYQKLRDRTEQMMHELLTDLIEWKSPEAGLYIWAKLKNNQNSLIFADMEFCEKHDVFVVPGVDFSCDLNNATSYFRICFTYTNQQEEAIKRLRNLVVDINARQ</sequence>
<dbReference type="GO" id="GO:1901605">
    <property type="term" value="P:alpha-amino acid metabolic process"/>
    <property type="evidence" value="ECO:0007669"/>
    <property type="project" value="TreeGrafter"/>
</dbReference>
<dbReference type="PANTHER" id="PTHR42790:SF23">
    <property type="entry name" value="AROMATIC AMINO ACID AMINOTRANSFERASE DDB_G0272014"/>
    <property type="match status" value="1"/>
</dbReference>
<evidence type="ECO:0000256" key="2">
    <source>
        <dbReference type="ARBA" id="ARBA00022576"/>
    </source>
</evidence>
<reference evidence="6" key="1">
    <citation type="submission" date="2020-04" db="EMBL/GenBank/DDBJ databases">
        <authorList>
            <person name="Neveu A P."/>
        </authorList>
    </citation>
    <scope>NUCLEOTIDE SEQUENCE</scope>
    <source>
        <tissue evidence="6">Whole embryo</tissue>
    </source>
</reference>
<dbReference type="InterPro" id="IPR015424">
    <property type="entry name" value="PyrdxlP-dep_Trfase"/>
</dbReference>
<evidence type="ECO:0000256" key="1">
    <source>
        <dbReference type="ARBA" id="ARBA00001933"/>
    </source>
</evidence>
<dbReference type="InterPro" id="IPR004839">
    <property type="entry name" value="Aminotransferase_I/II_large"/>
</dbReference>
<dbReference type="CDD" id="cd00609">
    <property type="entry name" value="AAT_like"/>
    <property type="match status" value="1"/>
</dbReference>
<feature type="domain" description="Aminotransferase class I/classII large" evidence="5">
    <location>
        <begin position="6"/>
        <end position="301"/>
    </location>
</feature>
<dbReference type="SUPFAM" id="SSF53383">
    <property type="entry name" value="PLP-dependent transferases"/>
    <property type="match status" value="1"/>
</dbReference>
<evidence type="ECO:0000256" key="3">
    <source>
        <dbReference type="ARBA" id="ARBA00022679"/>
    </source>
</evidence>
<evidence type="ECO:0000313" key="6">
    <source>
        <dbReference type="EMBL" id="CAB3219596.1"/>
    </source>
</evidence>
<dbReference type="PANTHER" id="PTHR42790">
    <property type="entry name" value="AMINOTRANSFERASE"/>
    <property type="match status" value="1"/>
</dbReference>
<dbReference type="Gene3D" id="3.40.640.10">
    <property type="entry name" value="Type I PLP-dependent aspartate aminotransferase-like (Major domain)"/>
    <property type="match status" value="1"/>
</dbReference>
<organism evidence="6">
    <name type="scientific">Phallusia mammillata</name>
    <dbReference type="NCBI Taxonomy" id="59560"/>
    <lineage>
        <taxon>Eukaryota</taxon>
        <taxon>Metazoa</taxon>
        <taxon>Chordata</taxon>
        <taxon>Tunicata</taxon>
        <taxon>Ascidiacea</taxon>
        <taxon>Phlebobranchia</taxon>
        <taxon>Ascidiidae</taxon>
        <taxon>Phallusia</taxon>
    </lineage>
</organism>
<dbReference type="Pfam" id="PF00155">
    <property type="entry name" value="Aminotran_1_2"/>
    <property type="match status" value="1"/>
</dbReference>
<dbReference type="InterPro" id="IPR050859">
    <property type="entry name" value="Class-I_PLP-dep_aminotransf"/>
</dbReference>
<protein>
    <submittedName>
        <fullName evidence="6">Kynurenine/alpha-aminoadipate aminotransferase, mitochondrial-like</fullName>
    </submittedName>
</protein>
<dbReference type="EMBL" id="LR782563">
    <property type="protein sequence ID" value="CAB3219596.1"/>
    <property type="molecule type" value="mRNA"/>
</dbReference>
<evidence type="ECO:0000259" key="5">
    <source>
        <dbReference type="Pfam" id="PF00155"/>
    </source>
</evidence>
<dbReference type="GO" id="GO:0008483">
    <property type="term" value="F:transaminase activity"/>
    <property type="evidence" value="ECO:0007669"/>
    <property type="project" value="UniProtKB-KW"/>
</dbReference>